<dbReference type="NCBIfam" id="NF033218">
    <property type="entry name" value="anchor_AmaP"/>
    <property type="match status" value="1"/>
</dbReference>
<dbReference type="AlphaFoldDB" id="H8GAK7"/>
<accession>H8GAK7</accession>
<gene>
    <name evidence="2" type="ORF">SacazDRAFT_00623</name>
</gene>
<protein>
    <recommendedName>
        <fullName evidence="4">Alkaline shock response membrane anchor protein AmaP</fullName>
    </recommendedName>
</protein>
<dbReference type="HOGENOM" id="CLU_090638_0_1_11"/>
<organism evidence="2 3">
    <name type="scientific">Saccharomonospora azurea NA-128</name>
    <dbReference type="NCBI Taxonomy" id="882081"/>
    <lineage>
        <taxon>Bacteria</taxon>
        <taxon>Bacillati</taxon>
        <taxon>Actinomycetota</taxon>
        <taxon>Actinomycetes</taxon>
        <taxon>Pseudonocardiales</taxon>
        <taxon>Pseudonocardiaceae</taxon>
        <taxon>Saccharomonospora</taxon>
    </lineage>
</organism>
<keyword evidence="1" id="KW-0812">Transmembrane</keyword>
<feature type="transmembrane region" description="Helical" evidence="1">
    <location>
        <begin position="58"/>
        <end position="78"/>
    </location>
</feature>
<evidence type="ECO:0000313" key="3">
    <source>
        <dbReference type="Proteomes" id="UP000004705"/>
    </source>
</evidence>
<dbReference type="RefSeq" id="WP_005438535.1">
    <property type="nucleotide sequence ID" value="NZ_CM001466.1"/>
</dbReference>
<evidence type="ECO:0008006" key="4">
    <source>
        <dbReference type="Google" id="ProtNLM"/>
    </source>
</evidence>
<dbReference type="Proteomes" id="UP000004705">
    <property type="component" value="Chromosome"/>
</dbReference>
<keyword evidence="3" id="KW-1185">Reference proteome</keyword>
<reference evidence="2 3" key="1">
    <citation type="journal article" date="2012" name="Stand. Genomic Sci.">
        <title>Genome sequence of the soil bacterium Saccharomonospora azurea type strain (NA-128(T)).</title>
        <authorList>
            <person name="Klenk H.P."/>
            <person name="Held B."/>
            <person name="Lucas S."/>
            <person name="Lapidus A."/>
            <person name="Copeland A."/>
            <person name="Hammon N."/>
            <person name="Pitluck S."/>
            <person name="Goodwin L.A."/>
            <person name="Han C."/>
            <person name="Tapia R."/>
            <person name="Brambilla E.M."/>
            <person name="Potter G."/>
            <person name="Land M."/>
            <person name="Ivanova N."/>
            <person name="Rohde M."/>
            <person name="Goker M."/>
            <person name="Detter J.C."/>
            <person name="Kyrpides N.C."/>
            <person name="Woyke T."/>
        </authorList>
    </citation>
    <scope>NUCLEOTIDE SEQUENCE [LARGE SCALE GENOMIC DNA]</scope>
    <source>
        <strain evidence="2 3">NA-128</strain>
    </source>
</reference>
<keyword evidence="1" id="KW-1133">Transmembrane helix</keyword>
<dbReference type="EMBL" id="CM001466">
    <property type="protein sequence ID" value="EHY87573.1"/>
    <property type="molecule type" value="Genomic_DNA"/>
</dbReference>
<proteinExistence type="predicted"/>
<evidence type="ECO:0000313" key="2">
    <source>
        <dbReference type="EMBL" id="EHY87573.1"/>
    </source>
</evidence>
<keyword evidence="1" id="KW-0472">Membrane</keyword>
<sequence>MHADRTNRTVLIVLALVLLAAGGLGAAASFGLFGSEIQRRSLTDHVVADYAGRNGTWFWPVVAVAALLLVLLCLRWLLVILFSTDRAGDLEVQAEGAGRTRLSTAAVTRAVTDEIESYRGVSSADARMIGHADDLTLVVTATVEDTADLPALRERIESEALAHARAALDDPELPIQLDLTVATGQSARVQ</sequence>
<name>H8GAK7_9PSEU</name>
<dbReference type="OrthoDB" id="3363827at2"/>
<evidence type="ECO:0000256" key="1">
    <source>
        <dbReference type="SAM" id="Phobius"/>
    </source>
</evidence>